<dbReference type="OrthoDB" id="256574at2"/>
<dbReference type="SUPFAM" id="SSF53067">
    <property type="entry name" value="Actin-like ATPase domain"/>
    <property type="match status" value="1"/>
</dbReference>
<organism evidence="1 2">
    <name type="scientific">Hyphomonas jannaschiana VP2</name>
    <dbReference type="NCBI Taxonomy" id="1280952"/>
    <lineage>
        <taxon>Bacteria</taxon>
        <taxon>Pseudomonadati</taxon>
        <taxon>Pseudomonadota</taxon>
        <taxon>Alphaproteobacteria</taxon>
        <taxon>Hyphomonadales</taxon>
        <taxon>Hyphomonadaceae</taxon>
        <taxon>Hyphomonas</taxon>
    </lineage>
</organism>
<sequence>MKDRTILIGIDWGASTFRAWAFDEEGDVIGGISVPDGILTHTGDAMGRLKFHINEWLSEWPEVPMIACGGIGGAQGIQRTEYRPVPMLISDLPRHLVEVNGIHMVPGLKQASPPDVMRGEETQLFALDDSVGAVCIPGTYTKHVNFEHGRILGFTSEMTGELRALLLANGGLKTPEDTPQEFDEAVFREWVEYSLDPDDAASPFAVRAARKTGVLDPKYHETALTGLLIGADIAAHYDPGDELTLVADGAILESYRIALDTLGADFDECSAEEATQDGLFELAEEAGLIG</sequence>
<keyword evidence="1" id="KW-0808">Transferase</keyword>
<accession>A0A059F5W7</accession>
<dbReference type="Proteomes" id="UP000024816">
    <property type="component" value="Unassembled WGS sequence"/>
</dbReference>
<dbReference type="InterPro" id="IPR007729">
    <property type="entry name" value="DGOK"/>
</dbReference>
<dbReference type="EMBL" id="ARYJ01000020">
    <property type="protein sequence ID" value="KCZ83301.1"/>
    <property type="molecule type" value="Genomic_DNA"/>
</dbReference>
<dbReference type="InterPro" id="IPR042258">
    <property type="entry name" value="DGOK_N"/>
</dbReference>
<protein>
    <submittedName>
        <fullName evidence="1">Putative 2-dehydro-3-deoxygalactonokinase</fullName>
    </submittedName>
</protein>
<dbReference type="GO" id="GO:0008671">
    <property type="term" value="F:2-dehydro-3-deoxygalactonokinase activity"/>
    <property type="evidence" value="ECO:0007669"/>
    <property type="project" value="InterPro"/>
</dbReference>
<name>A0A059F5W7_9PROT</name>
<keyword evidence="2" id="KW-1185">Reference proteome</keyword>
<comment type="caution">
    <text evidence="1">The sequence shown here is derived from an EMBL/GenBank/DDBJ whole genome shotgun (WGS) entry which is preliminary data.</text>
</comment>
<dbReference type="STRING" id="1280952.HJA_17238"/>
<keyword evidence="1" id="KW-0418">Kinase</keyword>
<dbReference type="InterPro" id="IPR043129">
    <property type="entry name" value="ATPase_NBD"/>
</dbReference>
<dbReference type="eggNOG" id="COG3734">
    <property type="taxonomic scope" value="Bacteria"/>
</dbReference>
<dbReference type="Gene3D" id="3.30.420.300">
    <property type="entry name" value="2-keto-3-deoxy-galactonokinase, substrate binding domain"/>
    <property type="match status" value="1"/>
</dbReference>
<dbReference type="PATRIC" id="fig|1280952.3.peg.3447"/>
<dbReference type="Gene3D" id="3.30.420.310">
    <property type="entry name" value="2-keto-3-deoxy-galactonokinase, C-terminal domain"/>
    <property type="match status" value="1"/>
</dbReference>
<dbReference type="InterPro" id="IPR042257">
    <property type="entry name" value="DGOK_C"/>
</dbReference>
<evidence type="ECO:0000313" key="1">
    <source>
        <dbReference type="EMBL" id="KCZ83301.1"/>
    </source>
</evidence>
<proteinExistence type="predicted"/>
<dbReference type="AlphaFoldDB" id="A0A059F5W7"/>
<dbReference type="Pfam" id="PF05035">
    <property type="entry name" value="DGOK"/>
    <property type="match status" value="1"/>
</dbReference>
<reference evidence="1 2" key="1">
    <citation type="journal article" date="2014" name="Antonie Van Leeuwenhoek">
        <title>Hyphomonas beringensis sp. nov. and Hyphomonas chukchiensis sp. nov., isolated from surface seawater of the Bering Sea and Chukchi Sea.</title>
        <authorList>
            <person name="Li C."/>
            <person name="Lai Q."/>
            <person name="Li G."/>
            <person name="Dong C."/>
            <person name="Wang J."/>
            <person name="Liao Y."/>
            <person name="Shao Z."/>
        </authorList>
    </citation>
    <scope>NUCLEOTIDE SEQUENCE [LARGE SCALE GENOMIC DNA]</scope>
    <source>
        <strain evidence="1 2">VP2</strain>
    </source>
</reference>
<gene>
    <name evidence="1" type="ORF">HJA_17238</name>
</gene>
<dbReference type="GO" id="GO:0034194">
    <property type="term" value="P:D-galactonate catabolic process"/>
    <property type="evidence" value="ECO:0007669"/>
    <property type="project" value="InterPro"/>
</dbReference>
<evidence type="ECO:0000313" key="2">
    <source>
        <dbReference type="Proteomes" id="UP000024816"/>
    </source>
</evidence>
<dbReference type="RefSeq" id="WP_035584903.1">
    <property type="nucleotide sequence ID" value="NZ_ARYJ01000020.1"/>
</dbReference>